<dbReference type="InterPro" id="IPR006631">
    <property type="entry name" value="DM4_12"/>
</dbReference>
<dbReference type="PANTHER" id="PTHR21253">
    <property type="entry name" value="F-BOX ONLY PROTEIN 11-RELATED"/>
    <property type="match status" value="1"/>
</dbReference>
<name>A0A9P0GUT8_PHYSR</name>
<accession>A0A9P0GUT8</accession>
<reference evidence="1" key="1">
    <citation type="submission" date="2022-01" db="EMBL/GenBank/DDBJ databases">
        <authorList>
            <person name="King R."/>
        </authorList>
    </citation>
    <scope>NUCLEOTIDE SEQUENCE</scope>
</reference>
<dbReference type="Proteomes" id="UP001153712">
    <property type="component" value="Chromosome 15"/>
</dbReference>
<proteinExistence type="predicted"/>
<dbReference type="AlphaFoldDB" id="A0A9P0GUT8"/>
<dbReference type="PANTHER" id="PTHR21253:SF0">
    <property type="entry name" value="F-BOX ONLY PROTEIN 11-RELATED"/>
    <property type="match status" value="1"/>
</dbReference>
<sequence>MAISMAGVKALIRPQPTGINVLGEMDCPFALPTDTRIFRKSSYIKKNRREIYETLDKALTVIGLNGTACVRKMICDAKEYVPMKGKSMIRDILLVVFNFPEDEFHNEKIKCTEELSTSCSISLMKHVLQEINSDYY</sequence>
<dbReference type="EMBL" id="OU900108">
    <property type="protein sequence ID" value="CAH1167186.1"/>
    <property type="molecule type" value="Genomic_DNA"/>
</dbReference>
<evidence type="ECO:0000313" key="2">
    <source>
        <dbReference type="Proteomes" id="UP001153712"/>
    </source>
</evidence>
<evidence type="ECO:0000313" key="1">
    <source>
        <dbReference type="EMBL" id="CAH1167186.1"/>
    </source>
</evidence>
<keyword evidence="2" id="KW-1185">Reference proteome</keyword>
<protein>
    <submittedName>
        <fullName evidence="1">Uncharacterized protein</fullName>
    </submittedName>
</protein>
<organism evidence="1 2">
    <name type="scientific">Phyllotreta striolata</name>
    <name type="common">Striped flea beetle</name>
    <name type="synonym">Crioceris striolata</name>
    <dbReference type="NCBI Taxonomy" id="444603"/>
    <lineage>
        <taxon>Eukaryota</taxon>
        <taxon>Metazoa</taxon>
        <taxon>Ecdysozoa</taxon>
        <taxon>Arthropoda</taxon>
        <taxon>Hexapoda</taxon>
        <taxon>Insecta</taxon>
        <taxon>Pterygota</taxon>
        <taxon>Neoptera</taxon>
        <taxon>Endopterygota</taxon>
        <taxon>Coleoptera</taxon>
        <taxon>Polyphaga</taxon>
        <taxon>Cucujiformia</taxon>
        <taxon>Chrysomeloidea</taxon>
        <taxon>Chrysomelidae</taxon>
        <taxon>Galerucinae</taxon>
        <taxon>Alticini</taxon>
        <taxon>Phyllotreta</taxon>
    </lineage>
</organism>
<dbReference type="Pfam" id="PF07841">
    <property type="entry name" value="DM4_12"/>
    <property type="match status" value="1"/>
</dbReference>
<gene>
    <name evidence="1" type="ORF">PHYEVI_LOCUS4435</name>
</gene>
<dbReference type="SMART" id="SM00718">
    <property type="entry name" value="DM4_12"/>
    <property type="match status" value="1"/>
</dbReference>
<dbReference type="OrthoDB" id="8180611at2759"/>